<keyword evidence="3" id="KW-0479">Metal-binding</keyword>
<sequence>MSNKFNPNASVFIPGKQTTSTTSSPISQTKLVKSNLNMSSHAAPPASNPKSRPSNQSGNNGKTSRSRESRNKQNKSNFPLNDDFDFHLEDEVMNGHFKARGKRGQISINHLLDFSLPSRDLDSNAPSFQQRRRRRSSNNHSDKIHLIGSKFINANYRFIVDYRFDYRGQVLDPNLTLDKNSILRVVVPKGHHCPICLTEDIVAPRMISCGHIFCSTCLLSFLDSEPIKKKEFQKFKECPLCTLSIKPSDVLPVTINETDERFEIPQIGHDVVLKLMAKPMENILPIPHSLNLNHKKIGNIPWYSDTELYPYARIMKGGLKYALGSYEDDKAAILKQYEEDKIIYNDDGEYVNKALDEINENIRILKKSFDENYNEPNHLVNSFDNLSISKTQSGLDDGNCYFFYQTCFHSTTRYFLSPLDVKVLSAMYGSYSHLPTTLLLKIENISYGHMVTEQTLKRFKYFSHLPLGTELAFIDVHWPKDMISPEASQLFAKELNERRKKILNKLKKEDRDKKKFDTEQELKNIEFFRIENQGWGFYDFGASSQENVAAIDDNVSPPLNSSEQTEIDENSDGTYQTTIWGTKIPKSTQITPEDFEQEDDSGFEQELLRLSKEEEKGKKKGRKKKVLVLTSTSGRAY</sequence>
<dbReference type="PROSITE" id="PS00518">
    <property type="entry name" value="ZF_RING_1"/>
    <property type="match status" value="1"/>
</dbReference>
<dbReference type="InterPro" id="IPR001841">
    <property type="entry name" value="Znf_RING"/>
</dbReference>
<evidence type="ECO:0000256" key="3">
    <source>
        <dbReference type="ARBA" id="ARBA00022723"/>
    </source>
</evidence>
<dbReference type="InterPro" id="IPR018957">
    <property type="entry name" value="Znf_C3HC4_RING-type"/>
</dbReference>
<evidence type="ECO:0000256" key="5">
    <source>
        <dbReference type="ARBA" id="ARBA00022833"/>
    </source>
</evidence>
<dbReference type="EMBL" id="JAEUBF010000781">
    <property type="protein sequence ID" value="KAH3675163.1"/>
    <property type="molecule type" value="Genomic_DNA"/>
</dbReference>
<dbReference type="SMART" id="SM00184">
    <property type="entry name" value="RING"/>
    <property type="match status" value="1"/>
</dbReference>
<evidence type="ECO:0000259" key="8">
    <source>
        <dbReference type="PROSITE" id="PS50089"/>
    </source>
</evidence>
<proteinExistence type="predicted"/>
<keyword evidence="2" id="KW-0963">Cytoplasm</keyword>
<name>A0A9P8PMR6_9ASCO</name>
<evidence type="ECO:0000256" key="4">
    <source>
        <dbReference type="ARBA" id="ARBA00022771"/>
    </source>
</evidence>
<keyword evidence="10" id="KW-1185">Reference proteome</keyword>
<reference evidence="9" key="1">
    <citation type="journal article" date="2021" name="Open Biol.">
        <title>Shared evolutionary footprints suggest mitochondrial oxidative damage underlies multiple complex I losses in fungi.</title>
        <authorList>
            <person name="Schikora-Tamarit M.A."/>
            <person name="Marcet-Houben M."/>
            <person name="Nosek J."/>
            <person name="Gabaldon T."/>
        </authorList>
    </citation>
    <scope>NUCLEOTIDE SEQUENCE</scope>
    <source>
        <strain evidence="9">CBS6341</strain>
    </source>
</reference>
<dbReference type="GO" id="GO:0000976">
    <property type="term" value="F:transcription cis-regulatory region binding"/>
    <property type="evidence" value="ECO:0007669"/>
    <property type="project" value="TreeGrafter"/>
</dbReference>
<comment type="subcellular location">
    <subcellularLocation>
        <location evidence="1">Cytoplasm</location>
    </subcellularLocation>
</comment>
<dbReference type="Proteomes" id="UP000769528">
    <property type="component" value="Unassembled WGS sequence"/>
</dbReference>
<dbReference type="PANTHER" id="PTHR12983">
    <property type="entry name" value="RING FINGER 10 FAMILY MEMBER"/>
    <property type="match status" value="1"/>
</dbReference>
<reference evidence="9" key="2">
    <citation type="submission" date="2021-01" db="EMBL/GenBank/DDBJ databases">
        <authorList>
            <person name="Schikora-Tamarit M.A."/>
        </authorList>
    </citation>
    <scope>NUCLEOTIDE SEQUENCE</scope>
    <source>
        <strain evidence="9">CBS6341</strain>
    </source>
</reference>
<evidence type="ECO:0000313" key="9">
    <source>
        <dbReference type="EMBL" id="KAH3675163.1"/>
    </source>
</evidence>
<feature type="region of interest" description="Disordered" evidence="7">
    <location>
        <begin position="1"/>
        <end position="82"/>
    </location>
</feature>
<dbReference type="OrthoDB" id="302966at2759"/>
<dbReference type="InterPro" id="IPR013083">
    <property type="entry name" value="Znf_RING/FYVE/PHD"/>
</dbReference>
<organism evidence="9 10">
    <name type="scientific">Wickerhamomyces mucosus</name>
    <dbReference type="NCBI Taxonomy" id="1378264"/>
    <lineage>
        <taxon>Eukaryota</taxon>
        <taxon>Fungi</taxon>
        <taxon>Dikarya</taxon>
        <taxon>Ascomycota</taxon>
        <taxon>Saccharomycotina</taxon>
        <taxon>Saccharomycetes</taxon>
        <taxon>Phaffomycetales</taxon>
        <taxon>Wickerhamomycetaceae</taxon>
        <taxon>Wickerhamomyces</taxon>
    </lineage>
</organism>
<feature type="compositionally biased region" description="Polar residues" evidence="7">
    <location>
        <begin position="48"/>
        <end position="63"/>
    </location>
</feature>
<protein>
    <recommendedName>
        <fullName evidence="8">RING-type domain-containing protein</fullName>
    </recommendedName>
</protein>
<feature type="domain" description="RING-type" evidence="8">
    <location>
        <begin position="193"/>
        <end position="242"/>
    </location>
</feature>
<dbReference type="GO" id="GO:0045944">
    <property type="term" value="P:positive regulation of transcription by RNA polymerase II"/>
    <property type="evidence" value="ECO:0007669"/>
    <property type="project" value="TreeGrafter"/>
</dbReference>
<evidence type="ECO:0000256" key="6">
    <source>
        <dbReference type="PROSITE-ProRule" id="PRU00175"/>
    </source>
</evidence>
<evidence type="ECO:0000256" key="2">
    <source>
        <dbReference type="ARBA" id="ARBA00022490"/>
    </source>
</evidence>
<gene>
    <name evidence="9" type="ORF">WICMUC_002819</name>
</gene>
<dbReference type="AlphaFoldDB" id="A0A9P8PMR6"/>
<keyword evidence="4 6" id="KW-0863">Zinc-finger</keyword>
<dbReference type="InterPro" id="IPR017907">
    <property type="entry name" value="Znf_RING_CS"/>
</dbReference>
<dbReference type="InterPro" id="IPR039739">
    <property type="entry name" value="MAG2/RNF10"/>
</dbReference>
<comment type="caution">
    <text evidence="9">The sequence shown here is derived from an EMBL/GenBank/DDBJ whole genome shotgun (WGS) entry which is preliminary data.</text>
</comment>
<dbReference type="PROSITE" id="PS50089">
    <property type="entry name" value="ZF_RING_2"/>
    <property type="match status" value="1"/>
</dbReference>
<dbReference type="GO" id="GO:0008270">
    <property type="term" value="F:zinc ion binding"/>
    <property type="evidence" value="ECO:0007669"/>
    <property type="project" value="UniProtKB-KW"/>
</dbReference>
<dbReference type="SUPFAM" id="SSF57850">
    <property type="entry name" value="RING/U-box"/>
    <property type="match status" value="1"/>
</dbReference>
<accession>A0A9P8PMR6</accession>
<dbReference type="Gene3D" id="3.30.40.10">
    <property type="entry name" value="Zinc/RING finger domain, C3HC4 (zinc finger)"/>
    <property type="match status" value="1"/>
</dbReference>
<keyword evidence="5" id="KW-0862">Zinc</keyword>
<evidence type="ECO:0000256" key="7">
    <source>
        <dbReference type="SAM" id="MobiDB-lite"/>
    </source>
</evidence>
<dbReference type="GO" id="GO:0005737">
    <property type="term" value="C:cytoplasm"/>
    <property type="evidence" value="ECO:0007669"/>
    <property type="project" value="UniProtKB-SubCell"/>
</dbReference>
<evidence type="ECO:0000256" key="1">
    <source>
        <dbReference type="ARBA" id="ARBA00004496"/>
    </source>
</evidence>
<dbReference type="Pfam" id="PF00097">
    <property type="entry name" value="zf-C3HC4"/>
    <property type="match status" value="1"/>
</dbReference>
<feature type="compositionally biased region" description="Polar residues" evidence="7">
    <location>
        <begin position="25"/>
        <end position="40"/>
    </location>
</feature>
<evidence type="ECO:0000313" key="10">
    <source>
        <dbReference type="Proteomes" id="UP000769528"/>
    </source>
</evidence>
<dbReference type="PANTHER" id="PTHR12983:SF9">
    <property type="entry name" value="E3 UBIQUITIN-PROTEIN LIGASE RNF10"/>
    <property type="match status" value="1"/>
</dbReference>